<gene>
    <name evidence="2" type="ORF">LCGC14_2076720</name>
</gene>
<comment type="caution">
    <text evidence="2">The sequence shown here is derived from an EMBL/GenBank/DDBJ whole genome shotgun (WGS) entry which is preliminary data.</text>
</comment>
<proteinExistence type="predicted"/>
<feature type="compositionally biased region" description="Basic and acidic residues" evidence="1">
    <location>
        <begin position="8"/>
        <end position="18"/>
    </location>
</feature>
<evidence type="ECO:0000256" key="1">
    <source>
        <dbReference type="SAM" id="MobiDB-lite"/>
    </source>
</evidence>
<dbReference type="AlphaFoldDB" id="A0A0F9EH26"/>
<dbReference type="EMBL" id="LAZR01025018">
    <property type="protein sequence ID" value="KKL73254.1"/>
    <property type="molecule type" value="Genomic_DNA"/>
</dbReference>
<evidence type="ECO:0008006" key="3">
    <source>
        <dbReference type="Google" id="ProtNLM"/>
    </source>
</evidence>
<feature type="non-terminal residue" evidence="2">
    <location>
        <position position="38"/>
    </location>
</feature>
<organism evidence="2">
    <name type="scientific">marine sediment metagenome</name>
    <dbReference type="NCBI Taxonomy" id="412755"/>
    <lineage>
        <taxon>unclassified sequences</taxon>
        <taxon>metagenomes</taxon>
        <taxon>ecological metagenomes</taxon>
    </lineage>
</organism>
<accession>A0A0F9EH26</accession>
<protein>
    <recommendedName>
        <fullName evidence="3">Holliday junction branch migration DNA helicase RuvB</fullName>
    </recommendedName>
</protein>
<sequence>MTDTNTTRNEDSQLDHTMRPTGFDGFLGQEDVKQNLRV</sequence>
<feature type="region of interest" description="Disordered" evidence="1">
    <location>
        <begin position="1"/>
        <end position="38"/>
    </location>
</feature>
<name>A0A0F9EH26_9ZZZZ</name>
<reference evidence="2" key="1">
    <citation type="journal article" date="2015" name="Nature">
        <title>Complex archaea that bridge the gap between prokaryotes and eukaryotes.</title>
        <authorList>
            <person name="Spang A."/>
            <person name="Saw J.H."/>
            <person name="Jorgensen S.L."/>
            <person name="Zaremba-Niedzwiedzka K."/>
            <person name="Martijn J."/>
            <person name="Lind A.E."/>
            <person name="van Eijk R."/>
            <person name="Schleper C."/>
            <person name="Guy L."/>
            <person name="Ettema T.J."/>
        </authorList>
    </citation>
    <scope>NUCLEOTIDE SEQUENCE</scope>
</reference>
<evidence type="ECO:0000313" key="2">
    <source>
        <dbReference type="EMBL" id="KKL73254.1"/>
    </source>
</evidence>